<sequence length="161" mass="17774">MKIYVLSAIWYCFKGVSTDNAKDFLSYEPSKGNADSLPYPPPSKRPEHSNITPSGEGRRQKIKPLVKLSFSLAVRRLFPNSLNTCKSAPRHAQPSRLTPWAVRQWTFDRVCNGLPAASHYLLRRGAVQTTGEPRAPSHLLNKAIFFSSDGRIPPAASGSPA</sequence>
<dbReference type="AlphaFoldDB" id="A0AAD9E8A7"/>
<gene>
    <name evidence="2" type="ORF">CCHR01_18872</name>
</gene>
<reference evidence="2" key="1">
    <citation type="submission" date="2023-01" db="EMBL/GenBank/DDBJ databases">
        <title>Colletotrichum chrysophilum M932 genome sequence.</title>
        <authorList>
            <person name="Baroncelli R."/>
        </authorList>
    </citation>
    <scope>NUCLEOTIDE SEQUENCE</scope>
    <source>
        <strain evidence="2">M932</strain>
    </source>
</reference>
<proteinExistence type="predicted"/>
<protein>
    <submittedName>
        <fullName evidence="2">Uncharacterized protein</fullName>
    </submittedName>
</protein>
<comment type="caution">
    <text evidence="2">The sequence shown here is derived from an EMBL/GenBank/DDBJ whole genome shotgun (WGS) entry which is preliminary data.</text>
</comment>
<feature type="region of interest" description="Disordered" evidence="1">
    <location>
        <begin position="31"/>
        <end position="60"/>
    </location>
</feature>
<organism evidence="2 3">
    <name type="scientific">Colletotrichum chrysophilum</name>
    <dbReference type="NCBI Taxonomy" id="1836956"/>
    <lineage>
        <taxon>Eukaryota</taxon>
        <taxon>Fungi</taxon>
        <taxon>Dikarya</taxon>
        <taxon>Ascomycota</taxon>
        <taxon>Pezizomycotina</taxon>
        <taxon>Sordariomycetes</taxon>
        <taxon>Hypocreomycetidae</taxon>
        <taxon>Glomerellales</taxon>
        <taxon>Glomerellaceae</taxon>
        <taxon>Colletotrichum</taxon>
        <taxon>Colletotrichum gloeosporioides species complex</taxon>
    </lineage>
</organism>
<keyword evidence="3" id="KW-1185">Reference proteome</keyword>
<name>A0AAD9E8A7_9PEZI</name>
<accession>A0AAD9E8A7</accession>
<dbReference type="EMBL" id="JAQOWY010000817">
    <property type="protein sequence ID" value="KAK1838503.1"/>
    <property type="molecule type" value="Genomic_DNA"/>
</dbReference>
<evidence type="ECO:0000313" key="2">
    <source>
        <dbReference type="EMBL" id="KAK1838503.1"/>
    </source>
</evidence>
<dbReference type="Proteomes" id="UP001243330">
    <property type="component" value="Unassembled WGS sequence"/>
</dbReference>
<evidence type="ECO:0000313" key="3">
    <source>
        <dbReference type="Proteomes" id="UP001243330"/>
    </source>
</evidence>
<evidence type="ECO:0000256" key="1">
    <source>
        <dbReference type="SAM" id="MobiDB-lite"/>
    </source>
</evidence>